<feature type="transmembrane region" description="Helical" evidence="11">
    <location>
        <begin position="29"/>
        <end position="52"/>
    </location>
</feature>
<dbReference type="Pfam" id="PF01435">
    <property type="entry name" value="Peptidase_M48"/>
    <property type="match status" value="1"/>
</dbReference>
<feature type="transmembrane region" description="Helical" evidence="11">
    <location>
        <begin position="433"/>
        <end position="452"/>
    </location>
</feature>
<feature type="transmembrane region" description="Helical" evidence="11">
    <location>
        <begin position="141"/>
        <end position="161"/>
    </location>
</feature>
<dbReference type="InterPro" id="IPR050083">
    <property type="entry name" value="HtpX_protease"/>
</dbReference>
<evidence type="ECO:0000256" key="3">
    <source>
        <dbReference type="ARBA" id="ARBA00022670"/>
    </source>
</evidence>
<dbReference type="GO" id="GO:0004222">
    <property type="term" value="F:metalloendopeptidase activity"/>
    <property type="evidence" value="ECO:0007669"/>
    <property type="project" value="InterPro"/>
</dbReference>
<comment type="cofactor">
    <cofactor evidence="1">
        <name>Zn(2+)</name>
        <dbReference type="ChEBI" id="CHEBI:29105"/>
    </cofactor>
</comment>
<protein>
    <recommendedName>
        <fullName evidence="12">Peptidase M48 domain-containing protein</fullName>
    </recommendedName>
</protein>
<feature type="transmembrane region" description="Helical" evidence="11">
    <location>
        <begin position="290"/>
        <end position="311"/>
    </location>
</feature>
<feature type="transmembrane region" description="Helical" evidence="11">
    <location>
        <begin position="102"/>
        <end position="121"/>
    </location>
</feature>
<evidence type="ECO:0000256" key="11">
    <source>
        <dbReference type="SAM" id="Phobius"/>
    </source>
</evidence>
<keyword evidence="4 11" id="KW-0812">Transmembrane</keyword>
<dbReference type="PANTHER" id="PTHR43221">
    <property type="entry name" value="PROTEASE HTPX"/>
    <property type="match status" value="1"/>
</dbReference>
<accession>A0A0C1C6H7</accession>
<feature type="transmembrane region" description="Helical" evidence="11">
    <location>
        <begin position="64"/>
        <end position="82"/>
    </location>
</feature>
<evidence type="ECO:0000256" key="2">
    <source>
        <dbReference type="ARBA" id="ARBA00022475"/>
    </source>
</evidence>
<reference evidence="13 14" key="1">
    <citation type="journal article" date="2014" name="Mol. Biol. Evol.">
        <title>Massive expansion of Ubiquitination-related gene families within the Chlamydiae.</title>
        <authorList>
            <person name="Domman D."/>
            <person name="Collingro A."/>
            <person name="Lagkouvardos I."/>
            <person name="Gehre L."/>
            <person name="Weinmaier T."/>
            <person name="Rattei T."/>
            <person name="Subtil A."/>
            <person name="Horn M."/>
        </authorList>
    </citation>
    <scope>NUCLEOTIDE SEQUENCE [LARGE SCALE GENOMIC DNA]</scope>
    <source>
        <strain evidence="13 14">OEW1</strain>
    </source>
</reference>
<sequence length="601" mass="69805">MFSSIFYLILALLAISLSPHEGVSNAHPWMAFFISISLYALLIGLIFCQNILFRETLRKNRALILNLVNLELLGFLILYHYLLGGDQIFFSSFQLFPTTLQTFFSVALFFFGLWVFHYTGFKQKRLHLPHENASSYASAQVRFIFPFAIPFLLLTFLTDIFQNSSLFDFNKMQEMSTLSDTLILLGFSLVFMLLLLLFLPPLIQWIWQCQPLEPSPLKERLQAICERAGFKHPKLKTWTVMNQSMTAAIIGVVAPFRYILFTKKLLNSLSPEAVEAILVHEIGHSYRRHLLLYPFILFGFITLAGIFSLIFAQTLENTLNLEILLNPTFDWQLIVPLLFFLCYGAFLMLYFRYVFGFFSRLFERQADLHVYILDVPPEHMIKALDELGVATGHTHDHPSWHHYSIRQRIDFINKTIQSPSVVTQHHQKVKKTLLAYFITLLVGIILFLSPWLPNVFPFSKIQETFSSISNGLNQSWNASLRNDLAQQYQNDYQLTGHSEIIQKTLENTFESFDRGRTVEEINLIASQRLYKAGEVSASATLLIQLWHQISPNHYPELFLEHLTKFTVFILQQPSINPEKIQRLQQEYEKKMAIIKTFKKDI</sequence>
<keyword evidence="7" id="KW-0862">Zinc</keyword>
<evidence type="ECO:0000256" key="7">
    <source>
        <dbReference type="ARBA" id="ARBA00022833"/>
    </source>
</evidence>
<evidence type="ECO:0000256" key="9">
    <source>
        <dbReference type="ARBA" id="ARBA00023049"/>
    </source>
</evidence>
<keyword evidence="6" id="KW-0378">Hydrolase</keyword>
<evidence type="ECO:0000256" key="1">
    <source>
        <dbReference type="ARBA" id="ARBA00001947"/>
    </source>
</evidence>
<keyword evidence="5" id="KW-0479">Metal-binding</keyword>
<dbReference type="Proteomes" id="UP000031307">
    <property type="component" value="Unassembled WGS sequence"/>
</dbReference>
<dbReference type="GO" id="GO:0046872">
    <property type="term" value="F:metal ion binding"/>
    <property type="evidence" value="ECO:0007669"/>
    <property type="project" value="UniProtKB-KW"/>
</dbReference>
<keyword evidence="2" id="KW-1003">Cell membrane</keyword>
<dbReference type="EMBL" id="JSAM01000106">
    <property type="protein sequence ID" value="KIA76740.1"/>
    <property type="molecule type" value="Genomic_DNA"/>
</dbReference>
<keyword evidence="9" id="KW-0482">Metalloprotease</keyword>
<dbReference type="RefSeq" id="WP_006339736.1">
    <property type="nucleotide sequence ID" value="NZ_BAWW01000033.1"/>
</dbReference>
<dbReference type="InterPro" id="IPR001915">
    <property type="entry name" value="Peptidase_M48"/>
</dbReference>
<gene>
    <name evidence="13" type="ORF">DB43_HK00130</name>
</gene>
<evidence type="ECO:0000256" key="5">
    <source>
        <dbReference type="ARBA" id="ARBA00022723"/>
    </source>
</evidence>
<comment type="caution">
    <text evidence="13">The sequence shown here is derived from an EMBL/GenBank/DDBJ whole genome shotgun (WGS) entry which is preliminary data.</text>
</comment>
<keyword evidence="10 11" id="KW-0472">Membrane</keyword>
<evidence type="ECO:0000313" key="14">
    <source>
        <dbReference type="Proteomes" id="UP000031307"/>
    </source>
</evidence>
<keyword evidence="8 11" id="KW-1133">Transmembrane helix</keyword>
<evidence type="ECO:0000313" key="13">
    <source>
        <dbReference type="EMBL" id="KIA76740.1"/>
    </source>
</evidence>
<dbReference type="OMA" id="MRNFERQ"/>
<feature type="transmembrane region" description="Helical" evidence="11">
    <location>
        <begin position="181"/>
        <end position="199"/>
    </location>
</feature>
<proteinExistence type="predicted"/>
<evidence type="ECO:0000256" key="8">
    <source>
        <dbReference type="ARBA" id="ARBA00022989"/>
    </source>
</evidence>
<dbReference type="GO" id="GO:0006508">
    <property type="term" value="P:proteolysis"/>
    <property type="evidence" value="ECO:0007669"/>
    <property type="project" value="UniProtKB-KW"/>
</dbReference>
<dbReference type="PATRIC" id="fig|83552.4.peg.2101"/>
<keyword evidence="3" id="KW-0645">Protease</keyword>
<dbReference type="Gene3D" id="3.30.2010.10">
    <property type="entry name" value="Metalloproteases ('zincins'), catalytic domain"/>
    <property type="match status" value="1"/>
</dbReference>
<feature type="transmembrane region" description="Helical" evidence="11">
    <location>
        <begin position="331"/>
        <end position="355"/>
    </location>
</feature>
<dbReference type="AlphaFoldDB" id="A0A0C1C6H7"/>
<evidence type="ECO:0000256" key="6">
    <source>
        <dbReference type="ARBA" id="ARBA00022801"/>
    </source>
</evidence>
<evidence type="ECO:0000256" key="4">
    <source>
        <dbReference type="ARBA" id="ARBA00022692"/>
    </source>
</evidence>
<evidence type="ECO:0000256" key="10">
    <source>
        <dbReference type="ARBA" id="ARBA00023136"/>
    </source>
</evidence>
<evidence type="ECO:0000259" key="12">
    <source>
        <dbReference type="Pfam" id="PF01435"/>
    </source>
</evidence>
<feature type="domain" description="Peptidase M48" evidence="12">
    <location>
        <begin position="216"/>
        <end position="387"/>
    </location>
</feature>
<name>A0A0C1C6H7_9BACT</name>
<organism evidence="13 14">
    <name type="scientific">Parachlamydia acanthamoebae</name>
    <dbReference type="NCBI Taxonomy" id="83552"/>
    <lineage>
        <taxon>Bacteria</taxon>
        <taxon>Pseudomonadati</taxon>
        <taxon>Chlamydiota</taxon>
        <taxon>Chlamydiia</taxon>
        <taxon>Parachlamydiales</taxon>
        <taxon>Parachlamydiaceae</taxon>
        <taxon>Parachlamydia</taxon>
    </lineage>
</organism>
<dbReference type="CDD" id="cd07345">
    <property type="entry name" value="M48A_Ste24p-like"/>
    <property type="match status" value="1"/>
</dbReference>
<dbReference type="PANTHER" id="PTHR43221:SF2">
    <property type="entry name" value="PROTEASE HTPX HOMOLOG"/>
    <property type="match status" value="1"/>
</dbReference>